<dbReference type="Proteomes" id="UP000789595">
    <property type="component" value="Unassembled WGS sequence"/>
</dbReference>
<dbReference type="InterPro" id="IPR045864">
    <property type="entry name" value="aa-tRNA-synth_II/BPL/LPL"/>
</dbReference>
<evidence type="ECO:0000313" key="9">
    <source>
        <dbReference type="EMBL" id="CAH0368876.1"/>
    </source>
</evidence>
<dbReference type="Gene3D" id="3.40.50.800">
    <property type="entry name" value="Anticodon-binding domain"/>
    <property type="match status" value="1"/>
</dbReference>
<feature type="compositionally biased region" description="Basic residues" evidence="7">
    <location>
        <begin position="135"/>
        <end position="153"/>
    </location>
</feature>
<dbReference type="PANTHER" id="PTHR10745">
    <property type="entry name" value="GLYCYL-TRNA SYNTHETASE/DNA POLYMERASE SUBUNIT GAMMA-2"/>
    <property type="match status" value="1"/>
</dbReference>
<accession>A0A8J2X061</accession>
<feature type="non-terminal residue" evidence="9">
    <location>
        <position position="1"/>
    </location>
</feature>
<dbReference type="FunFam" id="3.40.50.800:FF:000002">
    <property type="entry name" value="Glycine--tRNA ligase"/>
    <property type="match status" value="1"/>
</dbReference>
<feature type="region of interest" description="Disordered" evidence="7">
    <location>
        <begin position="1"/>
        <end position="43"/>
    </location>
</feature>
<keyword evidence="1" id="KW-0963">Cytoplasm</keyword>
<evidence type="ECO:0000256" key="6">
    <source>
        <dbReference type="ARBA" id="ARBA00023146"/>
    </source>
</evidence>
<dbReference type="SUPFAM" id="SSF55681">
    <property type="entry name" value="Class II aaRS and biotin synthetases"/>
    <property type="match status" value="1"/>
</dbReference>
<keyword evidence="4" id="KW-0067">ATP-binding</keyword>
<gene>
    <name evidence="9" type="ORF">PECAL_2P19730</name>
</gene>
<dbReference type="Gene3D" id="3.30.930.10">
    <property type="entry name" value="Bira Bifunctional Protein, Domain 2"/>
    <property type="match status" value="1"/>
</dbReference>
<dbReference type="GO" id="GO:0044281">
    <property type="term" value="P:small molecule metabolic process"/>
    <property type="evidence" value="ECO:0007669"/>
    <property type="project" value="UniProtKB-ARBA"/>
</dbReference>
<evidence type="ECO:0000259" key="8">
    <source>
        <dbReference type="PROSITE" id="PS50862"/>
    </source>
</evidence>
<dbReference type="GO" id="GO:0006264">
    <property type="term" value="P:mitochondrial DNA replication"/>
    <property type="evidence" value="ECO:0007669"/>
    <property type="project" value="TreeGrafter"/>
</dbReference>
<keyword evidence="10" id="KW-1185">Reference proteome</keyword>
<dbReference type="GO" id="GO:0004812">
    <property type="term" value="F:aminoacyl-tRNA ligase activity"/>
    <property type="evidence" value="ECO:0007669"/>
    <property type="project" value="UniProtKB-KW"/>
</dbReference>
<evidence type="ECO:0000256" key="2">
    <source>
        <dbReference type="ARBA" id="ARBA00022598"/>
    </source>
</evidence>
<evidence type="ECO:0000313" key="10">
    <source>
        <dbReference type="Proteomes" id="UP000789595"/>
    </source>
</evidence>
<keyword evidence="5" id="KW-0648">Protein biosynthesis</keyword>
<proteinExistence type="predicted"/>
<dbReference type="EMBL" id="CAKKNE010000002">
    <property type="protein sequence ID" value="CAH0368876.1"/>
    <property type="molecule type" value="Genomic_DNA"/>
</dbReference>
<evidence type="ECO:0000256" key="4">
    <source>
        <dbReference type="ARBA" id="ARBA00022840"/>
    </source>
</evidence>
<dbReference type="GO" id="GO:0006412">
    <property type="term" value="P:translation"/>
    <property type="evidence" value="ECO:0007669"/>
    <property type="project" value="UniProtKB-KW"/>
</dbReference>
<dbReference type="NCBIfam" id="NF003211">
    <property type="entry name" value="PRK04173.1"/>
    <property type="match status" value="1"/>
</dbReference>
<dbReference type="SUPFAM" id="SSF52954">
    <property type="entry name" value="Class II aaRS ABD-related"/>
    <property type="match status" value="1"/>
</dbReference>
<evidence type="ECO:0000256" key="7">
    <source>
        <dbReference type="SAM" id="MobiDB-lite"/>
    </source>
</evidence>
<feature type="domain" description="Aminoacyl-transfer RNA synthetases class-II family profile" evidence="8">
    <location>
        <begin position="245"/>
        <end position="468"/>
    </location>
</feature>
<dbReference type="PRINTS" id="PR01043">
    <property type="entry name" value="TRNASYNTHGLY"/>
</dbReference>
<evidence type="ECO:0000256" key="5">
    <source>
        <dbReference type="ARBA" id="ARBA00022917"/>
    </source>
</evidence>
<dbReference type="GO" id="GO:0005524">
    <property type="term" value="F:ATP binding"/>
    <property type="evidence" value="ECO:0007669"/>
    <property type="project" value="UniProtKB-KW"/>
</dbReference>
<keyword evidence="3" id="KW-0547">Nucleotide-binding</keyword>
<name>A0A8J2X061_9STRA</name>
<comment type="caution">
    <text evidence="9">The sequence shown here is derived from an EMBL/GenBank/DDBJ whole genome shotgun (WGS) entry which is preliminary data.</text>
</comment>
<keyword evidence="2" id="KW-0436">Ligase</keyword>
<dbReference type="PROSITE" id="PS50862">
    <property type="entry name" value="AA_TRNA_LIGASE_II"/>
    <property type="match status" value="1"/>
</dbReference>
<dbReference type="Pfam" id="PF03129">
    <property type="entry name" value="HGTP_anticodon"/>
    <property type="match status" value="1"/>
</dbReference>
<evidence type="ECO:0000256" key="3">
    <source>
        <dbReference type="ARBA" id="ARBA00022741"/>
    </source>
</evidence>
<dbReference type="AlphaFoldDB" id="A0A8J2X061"/>
<dbReference type="InterPro" id="IPR004154">
    <property type="entry name" value="Anticodon-bd"/>
</dbReference>
<feature type="compositionally biased region" description="Basic residues" evidence="7">
    <location>
        <begin position="106"/>
        <end position="121"/>
    </location>
</feature>
<feature type="region of interest" description="Disordered" evidence="7">
    <location>
        <begin position="88"/>
        <end position="171"/>
    </location>
</feature>
<dbReference type="PANTHER" id="PTHR10745:SF8">
    <property type="entry name" value="DNA POLYMERASE SUBUNIT GAMMA-2, MITOCHONDRIAL"/>
    <property type="match status" value="1"/>
</dbReference>
<evidence type="ECO:0000256" key="1">
    <source>
        <dbReference type="ARBA" id="ARBA00022490"/>
    </source>
</evidence>
<dbReference type="InterPro" id="IPR027031">
    <property type="entry name" value="Gly-tRNA_synthase/POLG2"/>
</dbReference>
<feature type="compositionally biased region" description="Basic and acidic residues" evidence="7">
    <location>
        <begin position="95"/>
        <end position="105"/>
    </location>
</feature>
<feature type="compositionally biased region" description="Low complexity" evidence="7">
    <location>
        <begin position="9"/>
        <end position="23"/>
    </location>
</feature>
<reference evidence="9" key="1">
    <citation type="submission" date="2021-11" db="EMBL/GenBank/DDBJ databases">
        <authorList>
            <consortium name="Genoscope - CEA"/>
            <person name="William W."/>
        </authorList>
    </citation>
    <scope>NUCLEOTIDE SEQUENCE</scope>
</reference>
<sequence>APRHGSAGRGPRAAARGARRAPAPDAPPRHEGGGPVDGPGRAALPPARLRLRLERDLQRLQRVLRLRPARLRAQEEHQGPVVARLRARARGRARPGLEHHREPRRLARVGPRRRLQRPHVRRQGDQEAVPGGPALRRRRRRRRDRHHAARKLRCGGGRGGGRPGRRDAPVAGRAGDVVGAVTVLESEDVERDLAKAARKLCKAARRPVAFRSVAECSEAEMARVPPPGAPDRPGGLTPPRAFNLMFETRVGAAADAAAAAYLRPETAQGIFVNFKNVAATARGFGVPGGVAQIGKAFRNEITPRNFVFRSREFEQMEIEYFCSDEGDAWRACHAEWVAACRAWLVDRAGLRAELLGEDVHEDLAHYARACTDITFRFPFGEQELQGIAARGCYDLTQHQEASGKSLEYVDQASGRKYVPQVVEPSIGVDRLFLAAICSAYAVDEVGGAERTLLKFSPLLAPVKAAVLPLSKKDPALLEIARRVHDDLKRRYNVQWDAAGNIGRRYRRQDEIGTPLCITVDFDSIEDGCVTVRDRDSTDQVRVKVEDVAAHVVHVIEGL</sequence>
<organism evidence="9 10">
    <name type="scientific">Pelagomonas calceolata</name>
    <dbReference type="NCBI Taxonomy" id="35677"/>
    <lineage>
        <taxon>Eukaryota</taxon>
        <taxon>Sar</taxon>
        <taxon>Stramenopiles</taxon>
        <taxon>Ochrophyta</taxon>
        <taxon>Pelagophyceae</taxon>
        <taxon>Pelagomonadales</taxon>
        <taxon>Pelagomonadaceae</taxon>
        <taxon>Pelagomonas</taxon>
    </lineage>
</organism>
<dbReference type="InterPro" id="IPR036621">
    <property type="entry name" value="Anticodon-bd_dom_sf"/>
</dbReference>
<protein>
    <recommendedName>
        <fullName evidence="8">Aminoacyl-transfer RNA synthetases class-II family profile domain-containing protein</fullName>
    </recommendedName>
</protein>
<dbReference type="GO" id="GO:0005739">
    <property type="term" value="C:mitochondrion"/>
    <property type="evidence" value="ECO:0007669"/>
    <property type="project" value="TreeGrafter"/>
</dbReference>
<dbReference type="OrthoDB" id="57698at2759"/>
<keyword evidence="6" id="KW-0030">Aminoacyl-tRNA synthetase</keyword>
<dbReference type="InterPro" id="IPR006195">
    <property type="entry name" value="aa-tRNA-synth_II"/>
</dbReference>